<dbReference type="InterPro" id="IPR033112">
    <property type="entry name" value="PLA2_Asp_AS"/>
</dbReference>
<feature type="binding site" evidence="17">
    <location>
        <position position="51"/>
    </location>
    <ligand>
        <name>Ca(2+)</name>
        <dbReference type="ChEBI" id="CHEBI:29108"/>
    </ligand>
</feature>
<dbReference type="EC" id="3.1.1.4" evidence="2 20"/>
<evidence type="ECO:0000256" key="5">
    <source>
        <dbReference type="ARBA" id="ARBA00022801"/>
    </source>
</evidence>
<organism evidence="22 23">
    <name type="scientific">Kryptolebias marmoratus</name>
    <name type="common">Mangrove killifish</name>
    <name type="synonym">Rivulus marmoratus</name>
    <dbReference type="NCBI Taxonomy" id="37003"/>
    <lineage>
        <taxon>Eukaryota</taxon>
        <taxon>Metazoa</taxon>
        <taxon>Chordata</taxon>
        <taxon>Craniata</taxon>
        <taxon>Vertebrata</taxon>
        <taxon>Euteleostomi</taxon>
        <taxon>Actinopterygii</taxon>
        <taxon>Neopterygii</taxon>
        <taxon>Teleostei</taxon>
        <taxon>Neoteleostei</taxon>
        <taxon>Acanthomorphata</taxon>
        <taxon>Ovalentaria</taxon>
        <taxon>Atherinomorphae</taxon>
        <taxon>Cyprinodontiformes</taxon>
        <taxon>Rivulidae</taxon>
        <taxon>Kryptolebias</taxon>
    </lineage>
</organism>
<dbReference type="AlphaFoldDB" id="A0A3Q3AEX1"/>
<dbReference type="Proteomes" id="UP000264800">
    <property type="component" value="Unplaced"/>
</dbReference>
<dbReference type="GO" id="GO:0005576">
    <property type="term" value="C:extracellular region"/>
    <property type="evidence" value="ECO:0007669"/>
    <property type="project" value="UniProtKB-SubCell"/>
</dbReference>
<evidence type="ECO:0000256" key="10">
    <source>
        <dbReference type="ARBA" id="ARBA00048015"/>
    </source>
</evidence>
<feature type="disulfide bond" evidence="18">
    <location>
        <begin position="72"/>
        <end position="119"/>
    </location>
</feature>
<keyword evidence="23" id="KW-1185">Reference proteome</keyword>
<comment type="catalytic activity">
    <reaction evidence="9">
        <text>N,1-dihexadecanoyl-2-(9Z,12Z-octadecadienoyl)-sn-glycero-3-phosphoethanolamine + H2O = N,1-dihexadecanoyl-sn-glycero-3-phosphoethanolamine + (9Z,12Z)-octadecadienoate + H(+)</text>
        <dbReference type="Rhea" id="RHEA:56424"/>
        <dbReference type="ChEBI" id="CHEBI:15377"/>
        <dbReference type="ChEBI" id="CHEBI:15378"/>
        <dbReference type="ChEBI" id="CHEBI:30245"/>
        <dbReference type="ChEBI" id="CHEBI:85334"/>
        <dbReference type="ChEBI" id="CHEBI:85335"/>
    </reaction>
    <physiologicalReaction direction="left-to-right" evidence="9">
        <dbReference type="Rhea" id="RHEA:56425"/>
    </physiologicalReaction>
</comment>
<comment type="catalytic activity">
    <reaction evidence="12">
        <text>1,2-dihexadecanoyl-sn-glycero-3-phosphocholine + H2O = 1-hexadecanoyl-sn-glycero-3-phosphocholine + hexadecanoate + H(+)</text>
        <dbReference type="Rhea" id="RHEA:41223"/>
        <dbReference type="ChEBI" id="CHEBI:7896"/>
        <dbReference type="ChEBI" id="CHEBI:15377"/>
        <dbReference type="ChEBI" id="CHEBI:15378"/>
        <dbReference type="ChEBI" id="CHEBI:72998"/>
        <dbReference type="ChEBI" id="CHEBI:72999"/>
    </reaction>
    <physiologicalReaction direction="left-to-right" evidence="12">
        <dbReference type="Rhea" id="RHEA:41224"/>
    </physiologicalReaction>
</comment>
<evidence type="ECO:0000256" key="8">
    <source>
        <dbReference type="ARBA" id="ARBA00023157"/>
    </source>
</evidence>
<feature type="chain" id="PRO_5018377503" description="Phospholipase A2" evidence="20">
    <location>
        <begin position="19"/>
        <end position="146"/>
    </location>
</feature>
<feature type="domain" description="Phospholipase A2-like central" evidence="21">
    <location>
        <begin position="23"/>
        <end position="145"/>
    </location>
</feature>
<evidence type="ECO:0000256" key="14">
    <source>
        <dbReference type="ARBA" id="ARBA00048699"/>
    </source>
</evidence>
<dbReference type="GO" id="GO:0005102">
    <property type="term" value="F:signaling receptor binding"/>
    <property type="evidence" value="ECO:0007669"/>
    <property type="project" value="UniProtKB-ARBA"/>
</dbReference>
<dbReference type="GO" id="GO:0006644">
    <property type="term" value="P:phospholipid metabolic process"/>
    <property type="evidence" value="ECO:0007669"/>
    <property type="project" value="InterPro"/>
</dbReference>
<comment type="similarity">
    <text evidence="19">Belongs to the phospholipase A2 family.</text>
</comment>
<evidence type="ECO:0000256" key="19">
    <source>
        <dbReference type="RuleBase" id="RU003654"/>
    </source>
</evidence>
<dbReference type="OrthoDB" id="5841574at2759"/>
<dbReference type="InterPro" id="IPR001211">
    <property type="entry name" value="PLA2"/>
</dbReference>
<dbReference type="PRINTS" id="PR00389">
    <property type="entry name" value="PHPHLIPASEA2"/>
</dbReference>
<name>A0A3Q3AEX1_KRYMA</name>
<keyword evidence="6 17" id="KW-0106">Calcium</keyword>
<dbReference type="Gene3D" id="1.20.90.10">
    <property type="entry name" value="Phospholipase A2 domain"/>
    <property type="match status" value="1"/>
</dbReference>
<evidence type="ECO:0000256" key="1">
    <source>
        <dbReference type="ARBA" id="ARBA00004613"/>
    </source>
</evidence>
<comment type="catalytic activity">
    <reaction evidence="15">
        <text>1-hexadecanoyl-2-(9Z,12Z-octadecadienoyl)-sn-glycero-3-phosphoethanolamine + H2O = 1-hexadecanoyl-sn-glycero-3-phosphoethanolamine + (9Z,12Z)-octadecadienoate + H(+)</text>
        <dbReference type="Rhea" id="RHEA:40815"/>
        <dbReference type="ChEBI" id="CHEBI:15377"/>
        <dbReference type="ChEBI" id="CHEBI:15378"/>
        <dbReference type="ChEBI" id="CHEBI:30245"/>
        <dbReference type="ChEBI" id="CHEBI:73004"/>
        <dbReference type="ChEBI" id="CHEBI:73008"/>
    </reaction>
    <physiologicalReaction direction="left-to-right" evidence="15">
        <dbReference type="Rhea" id="RHEA:40816"/>
    </physiologicalReaction>
</comment>
<dbReference type="GO" id="GO:0047498">
    <property type="term" value="F:calcium-dependent phospholipase A2 activity"/>
    <property type="evidence" value="ECO:0007669"/>
    <property type="project" value="TreeGrafter"/>
</dbReference>
<dbReference type="PROSITE" id="PS00118">
    <property type="entry name" value="PA2_HIS"/>
    <property type="match status" value="1"/>
</dbReference>
<protein>
    <recommendedName>
        <fullName evidence="2 20">Phospholipase A2</fullName>
        <ecNumber evidence="2 20">3.1.1.4</ecNumber>
    </recommendedName>
</protein>
<sequence length="146" mass="15755">MNGPALLLLLTACVLSGADVPKAVWQFGNMIKCVQPGANPLAYNNYGCWCGIGGNGTPMDELDECCYTHDKCYEASRKIPGCTSLSNLPHILVYAYTCFNGEVQCSGTNDVCQAAACECDREAAYCFAQSPYNPEYVDLDHAVCVD</sequence>
<feature type="disulfide bond" evidence="18">
    <location>
        <begin position="105"/>
        <end position="117"/>
    </location>
</feature>
<comment type="cofactor">
    <cofactor evidence="17">
        <name>Ca(2+)</name>
        <dbReference type="ChEBI" id="CHEBI:29108"/>
    </cofactor>
    <text evidence="17">Binds 1 Ca(2+) ion per subunit.</text>
</comment>
<accession>A0A3Q3AEX1</accession>
<dbReference type="Ensembl" id="ENSKMAT00000015357.1">
    <property type="protein sequence ID" value="ENSKMAP00000015138.1"/>
    <property type="gene ID" value="ENSKMAG00000011333.1"/>
</dbReference>
<evidence type="ECO:0000256" key="17">
    <source>
        <dbReference type="PIRSR" id="PIRSR601211-2"/>
    </source>
</evidence>
<dbReference type="RefSeq" id="XP_017270068.1">
    <property type="nucleotide sequence ID" value="XM_017414579.1"/>
</dbReference>
<keyword evidence="20" id="KW-0732">Signal</keyword>
<feature type="active site" evidence="16">
    <location>
        <position position="120"/>
    </location>
</feature>
<feature type="disulfide bond" evidence="18">
    <location>
        <begin position="50"/>
        <end position="66"/>
    </location>
</feature>
<evidence type="ECO:0000256" key="4">
    <source>
        <dbReference type="ARBA" id="ARBA00022723"/>
    </source>
</evidence>
<reference evidence="22" key="1">
    <citation type="submission" date="2025-08" db="UniProtKB">
        <authorList>
            <consortium name="Ensembl"/>
        </authorList>
    </citation>
    <scope>IDENTIFICATION</scope>
</reference>
<dbReference type="PANTHER" id="PTHR11716:SF94">
    <property type="entry name" value="PHOSPHOLIPASE A2"/>
    <property type="match status" value="1"/>
</dbReference>
<evidence type="ECO:0000313" key="23">
    <source>
        <dbReference type="Proteomes" id="UP000264800"/>
    </source>
</evidence>
<dbReference type="GO" id="GO:0016042">
    <property type="term" value="P:lipid catabolic process"/>
    <property type="evidence" value="ECO:0007669"/>
    <property type="project" value="InterPro"/>
</dbReference>
<dbReference type="FunFam" id="1.20.90.10:FF:000011">
    <property type="entry name" value="Phospholipase A(2)"/>
    <property type="match status" value="1"/>
</dbReference>
<evidence type="ECO:0000256" key="20">
    <source>
        <dbReference type="RuleBase" id="RU361236"/>
    </source>
</evidence>
<dbReference type="KEGG" id="kmr:108234954"/>
<feature type="binding site" evidence="17">
    <location>
        <position position="70"/>
    </location>
    <ligand>
        <name>Ca(2+)</name>
        <dbReference type="ChEBI" id="CHEBI:29108"/>
    </ligand>
</feature>
<comment type="catalytic activity">
    <reaction evidence="14">
        <text>1-hexadecanoyl-2-(9Z-octadecenoyl)-sn-glycero-3-phosphocholine + H2O = 1-hexadecanoyl-sn-glycero-3-phosphocholine + (9Z)-octadecenoate + H(+)</text>
        <dbReference type="Rhea" id="RHEA:38779"/>
        <dbReference type="ChEBI" id="CHEBI:15377"/>
        <dbReference type="ChEBI" id="CHEBI:15378"/>
        <dbReference type="ChEBI" id="CHEBI:30823"/>
        <dbReference type="ChEBI" id="CHEBI:72998"/>
        <dbReference type="ChEBI" id="CHEBI:73001"/>
    </reaction>
    <physiologicalReaction direction="left-to-right" evidence="14">
        <dbReference type="Rhea" id="RHEA:38780"/>
    </physiologicalReaction>
</comment>
<reference evidence="22" key="2">
    <citation type="submission" date="2025-09" db="UniProtKB">
        <authorList>
            <consortium name="Ensembl"/>
        </authorList>
    </citation>
    <scope>IDENTIFICATION</scope>
</reference>
<keyword evidence="4 17" id="KW-0479">Metal-binding</keyword>
<evidence type="ECO:0000256" key="13">
    <source>
        <dbReference type="ARBA" id="ARBA00048373"/>
    </source>
</evidence>
<evidence type="ECO:0000256" key="9">
    <source>
        <dbReference type="ARBA" id="ARBA00047535"/>
    </source>
</evidence>
<dbReference type="GO" id="GO:0050482">
    <property type="term" value="P:arachidonate secretion"/>
    <property type="evidence" value="ECO:0007669"/>
    <property type="project" value="InterPro"/>
</dbReference>
<evidence type="ECO:0000256" key="7">
    <source>
        <dbReference type="ARBA" id="ARBA00023098"/>
    </source>
</evidence>
<dbReference type="Pfam" id="PF00068">
    <property type="entry name" value="Phospholip_A2_1"/>
    <property type="match status" value="1"/>
</dbReference>
<dbReference type="GO" id="GO:0005543">
    <property type="term" value="F:phospholipid binding"/>
    <property type="evidence" value="ECO:0007669"/>
    <property type="project" value="TreeGrafter"/>
</dbReference>
<feature type="active site" evidence="16">
    <location>
        <position position="69"/>
    </location>
</feature>
<evidence type="ECO:0000256" key="15">
    <source>
        <dbReference type="ARBA" id="ARBA00049039"/>
    </source>
</evidence>
<feature type="disulfide bond" evidence="18">
    <location>
        <begin position="65"/>
        <end position="126"/>
    </location>
</feature>
<comment type="catalytic activity">
    <reaction evidence="11">
        <text>N-hexadecanoyl-1,2-di-(9Z-octadecenoyl)-sn-glycero-3-phosphoethanolamine + H2O = N-hexadecanoyl-1-(9Z-octadecenoyl)-sn-glycero-3-phosphoethanolamine + (9Z)-octadecenoate + H(+)</text>
        <dbReference type="Rhea" id="RHEA:45424"/>
        <dbReference type="ChEBI" id="CHEBI:15377"/>
        <dbReference type="ChEBI" id="CHEBI:15378"/>
        <dbReference type="ChEBI" id="CHEBI:30823"/>
        <dbReference type="ChEBI" id="CHEBI:78097"/>
        <dbReference type="ChEBI" id="CHEBI:85217"/>
    </reaction>
    <physiologicalReaction direction="left-to-right" evidence="11">
        <dbReference type="Rhea" id="RHEA:45425"/>
    </physiologicalReaction>
</comment>
<keyword evidence="3 20" id="KW-0964">Secreted</keyword>
<dbReference type="GeneTree" id="ENSGT00940000154885"/>
<dbReference type="GeneID" id="108234954"/>
<dbReference type="InterPro" id="IPR033113">
    <property type="entry name" value="PLA2_histidine"/>
</dbReference>
<dbReference type="SMART" id="SM00085">
    <property type="entry name" value="PA2c"/>
    <property type="match status" value="1"/>
</dbReference>
<evidence type="ECO:0000256" key="12">
    <source>
        <dbReference type="ARBA" id="ARBA00048227"/>
    </source>
</evidence>
<dbReference type="PANTHER" id="PTHR11716">
    <property type="entry name" value="PHOSPHOLIPASE A2 FAMILY MEMBER"/>
    <property type="match status" value="1"/>
</dbReference>
<comment type="catalytic activity">
    <reaction evidence="13">
        <text>1-hexadecanoyl-2-(5Z,8Z,11Z,14Z-eicosatetraenoyl)-sn-glycero-3-phosphocholine + H2O = 1-hexadecanoyl-sn-glycero-3-phosphocholine + (5Z,8Z,11Z,14Z)-eicosatetraenoate + H(+)</text>
        <dbReference type="Rhea" id="RHEA:40427"/>
        <dbReference type="ChEBI" id="CHEBI:15377"/>
        <dbReference type="ChEBI" id="CHEBI:15378"/>
        <dbReference type="ChEBI" id="CHEBI:32395"/>
        <dbReference type="ChEBI" id="CHEBI:72998"/>
        <dbReference type="ChEBI" id="CHEBI:73003"/>
    </reaction>
    <physiologicalReaction direction="left-to-right" evidence="13">
        <dbReference type="Rhea" id="RHEA:40428"/>
    </physiologicalReaction>
</comment>
<evidence type="ECO:0000256" key="6">
    <source>
        <dbReference type="ARBA" id="ARBA00022837"/>
    </source>
</evidence>
<comment type="catalytic activity">
    <reaction evidence="10">
        <text>1-hexadecanoyl-2-(9Z-octadecenoyl)-sn-glycero-3-phospho-(1'-sn-glycerol) + H2O = 1-hexadecanoyl-sn-glycero-3-phospho-(1'-sn-glycerol) + (9Z)-octadecenoate + H(+)</text>
        <dbReference type="Rhea" id="RHEA:40919"/>
        <dbReference type="ChEBI" id="CHEBI:15377"/>
        <dbReference type="ChEBI" id="CHEBI:15378"/>
        <dbReference type="ChEBI" id="CHEBI:30823"/>
        <dbReference type="ChEBI" id="CHEBI:72841"/>
        <dbReference type="ChEBI" id="CHEBI:75158"/>
    </reaction>
    <physiologicalReaction direction="left-to-right" evidence="10">
        <dbReference type="Rhea" id="RHEA:40920"/>
    </physiologicalReaction>
</comment>
<dbReference type="STRING" id="37003.ENSKMAP00000015138"/>
<evidence type="ECO:0000256" key="3">
    <source>
        <dbReference type="ARBA" id="ARBA00022525"/>
    </source>
</evidence>
<evidence type="ECO:0000259" key="21">
    <source>
        <dbReference type="SMART" id="SM00085"/>
    </source>
</evidence>
<keyword evidence="7 20" id="KW-0443">Lipid metabolism</keyword>
<dbReference type="InterPro" id="IPR036444">
    <property type="entry name" value="PLipase_A2_dom_sf"/>
</dbReference>
<evidence type="ECO:0000256" key="18">
    <source>
        <dbReference type="PIRSR" id="PIRSR601211-3"/>
    </source>
</evidence>
<comment type="catalytic activity">
    <reaction evidence="20">
        <text>a 1,2-diacyl-sn-glycero-3-phosphocholine + H2O = a 1-acyl-sn-glycero-3-phosphocholine + a fatty acid + H(+)</text>
        <dbReference type="Rhea" id="RHEA:15801"/>
        <dbReference type="ChEBI" id="CHEBI:15377"/>
        <dbReference type="ChEBI" id="CHEBI:15378"/>
        <dbReference type="ChEBI" id="CHEBI:28868"/>
        <dbReference type="ChEBI" id="CHEBI:57643"/>
        <dbReference type="ChEBI" id="CHEBI:58168"/>
        <dbReference type="EC" id="3.1.1.4"/>
    </reaction>
</comment>
<feature type="signal peptide" evidence="20">
    <location>
        <begin position="1"/>
        <end position="18"/>
    </location>
</feature>
<feature type="disulfide bond" evidence="18">
    <location>
        <begin position="82"/>
        <end position="112"/>
    </location>
</feature>
<evidence type="ECO:0000256" key="2">
    <source>
        <dbReference type="ARBA" id="ARBA00013278"/>
    </source>
</evidence>
<comment type="subcellular location">
    <subcellularLocation>
        <location evidence="1 20">Secreted</location>
    </subcellularLocation>
</comment>
<dbReference type="OMA" id="NEYGCWC"/>
<dbReference type="SUPFAM" id="SSF48619">
    <property type="entry name" value="Phospholipase A2, PLA2"/>
    <property type="match status" value="1"/>
</dbReference>
<evidence type="ECO:0000256" key="16">
    <source>
        <dbReference type="PIRSR" id="PIRSR601211-1"/>
    </source>
</evidence>
<keyword evidence="8 18" id="KW-1015">Disulfide bond</keyword>
<evidence type="ECO:0000313" key="22">
    <source>
        <dbReference type="Ensembl" id="ENSKMAP00000015138.1"/>
    </source>
</evidence>
<dbReference type="PROSITE" id="PS00119">
    <property type="entry name" value="PA2_ASP"/>
    <property type="match status" value="1"/>
</dbReference>
<dbReference type="GO" id="GO:0005509">
    <property type="term" value="F:calcium ion binding"/>
    <property type="evidence" value="ECO:0007669"/>
    <property type="project" value="InterPro"/>
</dbReference>
<proteinExistence type="inferred from homology"/>
<feature type="binding site" evidence="17">
    <location>
        <position position="53"/>
    </location>
    <ligand>
        <name>Ca(2+)</name>
        <dbReference type="ChEBI" id="CHEBI:29108"/>
    </ligand>
</feature>
<dbReference type="InterPro" id="IPR016090">
    <property type="entry name" value="PLA2-like_dom"/>
</dbReference>
<keyword evidence="5 20" id="KW-0378">Hydrolase</keyword>
<dbReference type="CDD" id="cd00125">
    <property type="entry name" value="PLA2c"/>
    <property type="match status" value="1"/>
</dbReference>
<evidence type="ECO:0000256" key="11">
    <source>
        <dbReference type="ARBA" id="ARBA00048221"/>
    </source>
</evidence>